<dbReference type="InterPro" id="IPR018958">
    <property type="entry name" value="Knr4/Smi1-like_dom"/>
</dbReference>
<proteinExistence type="predicted"/>
<name>A0A918NVD2_9ACTN</name>
<comment type="caution">
    <text evidence="2">The sequence shown here is derived from an EMBL/GenBank/DDBJ whole genome shotgun (WGS) entry which is preliminary data.</text>
</comment>
<dbReference type="Pfam" id="PF09346">
    <property type="entry name" value="SMI1_KNR4"/>
    <property type="match status" value="1"/>
</dbReference>
<feature type="domain" description="Knr4/Smi1-like" evidence="1">
    <location>
        <begin position="73"/>
        <end position="193"/>
    </location>
</feature>
<accession>A0A918NVD2</accession>
<dbReference type="EMBL" id="BMVU01000041">
    <property type="protein sequence ID" value="GGX99230.1"/>
    <property type="molecule type" value="Genomic_DNA"/>
</dbReference>
<dbReference type="Proteomes" id="UP000619244">
    <property type="component" value="Unassembled WGS sequence"/>
</dbReference>
<sequence>MRAVAPCLLPREAGAPVGTVAGMDEQELRVLLGAQRAAAEARQVTDAWRRIEAWLEAHAPGTLAALRPGALVTEVAALQERIGVRIPPGLKALWREHAGVHDLPWAAFLLGDWALMDFESVAEVYERMRDFHRRDGSEECVIWRAAWIPVCSFTARDHTSGLFLDAETGRMHHWDRYGDRTPRYESLTTYLEEMADRLEAPSLMTGERPGLLDLRALVWGPPSDAGRAAAWEPFSEG</sequence>
<dbReference type="InterPro" id="IPR037883">
    <property type="entry name" value="Knr4/Smi1-like_sf"/>
</dbReference>
<dbReference type="SUPFAM" id="SSF160631">
    <property type="entry name" value="SMI1/KNR4-like"/>
    <property type="match status" value="1"/>
</dbReference>
<evidence type="ECO:0000259" key="1">
    <source>
        <dbReference type="Pfam" id="PF09346"/>
    </source>
</evidence>
<organism evidence="2 3">
    <name type="scientific">Streptomyces minutiscleroticus</name>
    <dbReference type="NCBI Taxonomy" id="68238"/>
    <lineage>
        <taxon>Bacteria</taxon>
        <taxon>Bacillati</taxon>
        <taxon>Actinomycetota</taxon>
        <taxon>Actinomycetes</taxon>
        <taxon>Kitasatosporales</taxon>
        <taxon>Streptomycetaceae</taxon>
        <taxon>Streptomyces</taxon>
    </lineage>
</organism>
<protein>
    <recommendedName>
        <fullName evidence="1">Knr4/Smi1-like domain-containing protein</fullName>
    </recommendedName>
</protein>
<reference evidence="2" key="2">
    <citation type="submission" date="2020-09" db="EMBL/GenBank/DDBJ databases">
        <authorList>
            <person name="Sun Q."/>
            <person name="Ohkuma M."/>
        </authorList>
    </citation>
    <scope>NUCLEOTIDE SEQUENCE</scope>
    <source>
        <strain evidence="2">JCM 4790</strain>
    </source>
</reference>
<gene>
    <name evidence="2" type="ORF">GCM10010358_61080</name>
</gene>
<reference evidence="2" key="1">
    <citation type="journal article" date="2014" name="Int. J. Syst. Evol. Microbiol.">
        <title>Complete genome sequence of Corynebacterium casei LMG S-19264T (=DSM 44701T), isolated from a smear-ripened cheese.</title>
        <authorList>
            <consortium name="US DOE Joint Genome Institute (JGI-PGF)"/>
            <person name="Walter F."/>
            <person name="Albersmeier A."/>
            <person name="Kalinowski J."/>
            <person name="Ruckert C."/>
        </authorList>
    </citation>
    <scope>NUCLEOTIDE SEQUENCE</scope>
    <source>
        <strain evidence="2">JCM 4790</strain>
    </source>
</reference>
<dbReference type="AlphaFoldDB" id="A0A918NVD2"/>
<evidence type="ECO:0000313" key="2">
    <source>
        <dbReference type="EMBL" id="GGX99230.1"/>
    </source>
</evidence>
<evidence type="ECO:0000313" key="3">
    <source>
        <dbReference type="Proteomes" id="UP000619244"/>
    </source>
</evidence>
<keyword evidence="3" id="KW-1185">Reference proteome</keyword>